<dbReference type="OrthoDB" id="191392at2759"/>
<evidence type="ECO:0000256" key="1">
    <source>
        <dbReference type="SAM" id="SignalP"/>
    </source>
</evidence>
<organism evidence="2 3">
    <name type="scientific">Diacronema lutheri</name>
    <name type="common">Unicellular marine alga</name>
    <name type="synonym">Monochrysis lutheri</name>
    <dbReference type="NCBI Taxonomy" id="2081491"/>
    <lineage>
        <taxon>Eukaryota</taxon>
        <taxon>Haptista</taxon>
        <taxon>Haptophyta</taxon>
        <taxon>Pavlovophyceae</taxon>
        <taxon>Pavlovales</taxon>
        <taxon>Pavlovaceae</taxon>
        <taxon>Diacronema</taxon>
    </lineage>
</organism>
<dbReference type="AlphaFoldDB" id="A0A8J5XEB0"/>
<sequence>MRRGPTRRLAAALVLAPLACLCATIERAPSLTRIGALVAPAAAPRAPALLGARHVLAGDDEELVGSEEAFSFLSPPDDPAARAEAERRARQSQRDSSILREVDRLAARISAQELQLAVLQRQLSPPARARLALRQLTRPVRASVGVLLRKVARNGDLWKFLSAQTLISARVLADLTRGSYGAGLLDVLPHSPLLAVHAPAIYAHIDKIAAHVPGIIPILDQNLHFIEPHLDSILERFDDIEPHLPWVLKHIDELAPYCGELLQHIDSLLLYADGTAPRVVPAGVAVAAAEPGAPRAPGDAAAGLGWADRLLPYVPYIVPYLDDLEAHLPYLRAHLDKVFPHLPTLAPYIGRFARHAVCSKNADVLLWWFGWMLRVPVLHRVFLVPGVPPLCAWAAGWLPRRWARGPNCVGVDCSVEGLYDGASGWNRLLPEDELWLDSWFAD</sequence>
<feature type="chain" id="PRO_5035245275" evidence="1">
    <location>
        <begin position="23"/>
        <end position="442"/>
    </location>
</feature>
<evidence type="ECO:0000313" key="3">
    <source>
        <dbReference type="Proteomes" id="UP000751190"/>
    </source>
</evidence>
<evidence type="ECO:0000313" key="2">
    <source>
        <dbReference type="EMBL" id="KAG8465333.1"/>
    </source>
</evidence>
<name>A0A8J5XEB0_DIALT</name>
<proteinExistence type="predicted"/>
<comment type="caution">
    <text evidence="2">The sequence shown here is derived from an EMBL/GenBank/DDBJ whole genome shotgun (WGS) entry which is preliminary data.</text>
</comment>
<keyword evidence="3" id="KW-1185">Reference proteome</keyword>
<dbReference type="Proteomes" id="UP000751190">
    <property type="component" value="Unassembled WGS sequence"/>
</dbReference>
<protein>
    <submittedName>
        <fullName evidence="2">Uncharacterized protein</fullName>
    </submittedName>
</protein>
<accession>A0A8J5XEB0</accession>
<dbReference type="EMBL" id="JAGTXO010000010">
    <property type="protein sequence ID" value="KAG8465333.1"/>
    <property type="molecule type" value="Genomic_DNA"/>
</dbReference>
<gene>
    <name evidence="2" type="ORF">KFE25_002640</name>
</gene>
<reference evidence="2" key="1">
    <citation type="submission" date="2021-05" db="EMBL/GenBank/DDBJ databases">
        <title>The genome of the haptophyte Pavlova lutheri (Diacronema luteri, Pavlovales) - a model for lipid biosynthesis in eukaryotic algae.</title>
        <authorList>
            <person name="Hulatt C.J."/>
            <person name="Posewitz M.C."/>
        </authorList>
    </citation>
    <scope>NUCLEOTIDE SEQUENCE</scope>
    <source>
        <strain evidence="2">NIVA-4/92</strain>
    </source>
</reference>
<feature type="signal peptide" evidence="1">
    <location>
        <begin position="1"/>
        <end position="22"/>
    </location>
</feature>
<keyword evidence="1" id="KW-0732">Signal</keyword>